<dbReference type="PANTHER" id="PTHR43617:SF2">
    <property type="entry name" value="UPF0039 PROTEIN SLL0451"/>
    <property type="match status" value="1"/>
</dbReference>
<evidence type="ECO:0000313" key="2">
    <source>
        <dbReference type="EMBL" id="BCR05616.1"/>
    </source>
</evidence>
<evidence type="ECO:0000313" key="3">
    <source>
        <dbReference type="Proteomes" id="UP001319827"/>
    </source>
</evidence>
<dbReference type="SUPFAM" id="SSF55729">
    <property type="entry name" value="Acyl-CoA N-acyltransferases (Nat)"/>
    <property type="match status" value="1"/>
</dbReference>
<organism evidence="2 3">
    <name type="scientific">Desulfuromonas versatilis</name>
    <dbReference type="NCBI Taxonomy" id="2802975"/>
    <lineage>
        <taxon>Bacteria</taxon>
        <taxon>Pseudomonadati</taxon>
        <taxon>Thermodesulfobacteriota</taxon>
        <taxon>Desulfuromonadia</taxon>
        <taxon>Desulfuromonadales</taxon>
        <taxon>Desulfuromonadaceae</taxon>
        <taxon>Desulfuromonas</taxon>
    </lineage>
</organism>
<keyword evidence="3" id="KW-1185">Reference proteome</keyword>
<proteinExistence type="predicted"/>
<dbReference type="Pfam" id="PF13527">
    <property type="entry name" value="Acetyltransf_9"/>
    <property type="match status" value="1"/>
</dbReference>
<dbReference type="PROSITE" id="PS51186">
    <property type="entry name" value="GNAT"/>
    <property type="match status" value="1"/>
</dbReference>
<name>A0ABM8HY20_9BACT</name>
<dbReference type="RefSeq" id="WP_221249029.1">
    <property type="nucleotide sequence ID" value="NZ_AP024355.1"/>
</dbReference>
<reference evidence="2 3" key="2">
    <citation type="journal article" date="2021" name="Int. J. Syst. Evol. Microbiol.">
        <title>Isolation and Polyphasic Characterization of Desulfuromonas versatilis sp. Nov., an Electrogenic Bacteria Capable of Versatile Metabolism Isolated from a Graphene Oxide-Reducing Enrichment Culture.</title>
        <authorList>
            <person name="Xie L."/>
            <person name="Yoshida N."/>
            <person name="Ishii S."/>
            <person name="Meng L."/>
        </authorList>
    </citation>
    <scope>NUCLEOTIDE SEQUENCE [LARGE SCALE GENOMIC DNA]</scope>
    <source>
        <strain evidence="2 3">NIT-T3</strain>
    </source>
</reference>
<dbReference type="InterPro" id="IPR050276">
    <property type="entry name" value="MshD_Acetyltransferase"/>
</dbReference>
<protein>
    <submittedName>
        <fullName evidence="2">GNAT family N-acetyltransferase</fullName>
    </submittedName>
</protein>
<dbReference type="CDD" id="cd04301">
    <property type="entry name" value="NAT_SF"/>
    <property type="match status" value="1"/>
</dbReference>
<gene>
    <name evidence="2" type="ORF">DESUT3_26850</name>
</gene>
<dbReference type="Proteomes" id="UP001319827">
    <property type="component" value="Chromosome"/>
</dbReference>
<feature type="domain" description="N-acetyltransferase" evidence="1">
    <location>
        <begin position="4"/>
        <end position="151"/>
    </location>
</feature>
<dbReference type="PANTHER" id="PTHR43617">
    <property type="entry name" value="L-AMINO ACID N-ACETYLTRANSFERASE"/>
    <property type="match status" value="1"/>
</dbReference>
<sequence>MDNLQIRPEEPSDIDVIRKVVAGAFQEHPHSNQTEHLLVDALRAAGALTLSLVAVLRGQIVGHIALSPVTIDGRACDWFGLAPVSVLPLYQGQGVGGRLVQDALERLRLLGAKGCVLLGEPGYYGRFGFEEKKGLTLAGVPPEYFLALSFTQDPVQGAVDYHPAFSVCA</sequence>
<reference evidence="2 3" key="1">
    <citation type="journal article" date="2016" name="C (Basel)">
        <title>Selective Growth of and Electricity Production by Marine Exoelectrogenic Bacteria in Self-Aggregated Hydrogel of Microbially Reduced Graphene Oxide.</title>
        <authorList>
            <person name="Yoshida N."/>
            <person name="Goto Y."/>
            <person name="Miyata Y."/>
        </authorList>
    </citation>
    <scope>NUCLEOTIDE SEQUENCE [LARGE SCALE GENOMIC DNA]</scope>
    <source>
        <strain evidence="2 3">NIT-T3</strain>
    </source>
</reference>
<dbReference type="EMBL" id="AP024355">
    <property type="protein sequence ID" value="BCR05616.1"/>
    <property type="molecule type" value="Genomic_DNA"/>
</dbReference>
<dbReference type="InterPro" id="IPR000182">
    <property type="entry name" value="GNAT_dom"/>
</dbReference>
<dbReference type="Gene3D" id="3.40.630.30">
    <property type="match status" value="1"/>
</dbReference>
<evidence type="ECO:0000259" key="1">
    <source>
        <dbReference type="PROSITE" id="PS51186"/>
    </source>
</evidence>
<dbReference type="InterPro" id="IPR016181">
    <property type="entry name" value="Acyl_CoA_acyltransferase"/>
</dbReference>
<accession>A0ABM8HY20</accession>